<dbReference type="InterPro" id="IPR043993">
    <property type="entry name" value="T4SS_pilin"/>
</dbReference>
<evidence type="ECO:0000256" key="1">
    <source>
        <dbReference type="SAM" id="Phobius"/>
    </source>
</evidence>
<reference evidence="3" key="1">
    <citation type="submission" date="2017-09" db="EMBL/GenBank/DDBJ databases">
        <title>Depth-based differentiation of microbial function through sediment-hosted aquifers and enrichment of novel symbionts in the deep terrestrial subsurface.</title>
        <authorList>
            <person name="Probst A.J."/>
            <person name="Ladd B."/>
            <person name="Jarett J.K."/>
            <person name="Geller-Mcgrath D.E."/>
            <person name="Sieber C.M.K."/>
            <person name="Emerson J.B."/>
            <person name="Anantharaman K."/>
            <person name="Thomas B.C."/>
            <person name="Malmstrom R."/>
            <person name="Stieglmeier M."/>
            <person name="Klingl A."/>
            <person name="Woyke T."/>
            <person name="Ryan C.M."/>
            <person name="Banfield J.F."/>
        </authorList>
    </citation>
    <scope>NUCLEOTIDE SEQUENCE [LARGE SCALE GENOMIC DNA]</scope>
</reference>
<evidence type="ECO:0000313" key="3">
    <source>
        <dbReference type="Proteomes" id="UP000230935"/>
    </source>
</evidence>
<keyword evidence="1" id="KW-0812">Transmembrane</keyword>
<keyword evidence="1" id="KW-0472">Membrane</keyword>
<dbReference type="EMBL" id="PEZZ01000009">
    <property type="protein sequence ID" value="PIS05332.1"/>
    <property type="molecule type" value="Genomic_DNA"/>
</dbReference>
<comment type="caution">
    <text evidence="2">The sequence shown here is derived from an EMBL/GenBank/DDBJ whole genome shotgun (WGS) entry which is preliminary data.</text>
</comment>
<organism evidence="2 3">
    <name type="scientific">Candidatus Buchananbacteria bacterium CG10_big_fil_rev_8_21_14_0_10_42_9</name>
    <dbReference type="NCBI Taxonomy" id="1974526"/>
    <lineage>
        <taxon>Bacteria</taxon>
        <taxon>Candidatus Buchananiibacteriota</taxon>
    </lineage>
</organism>
<name>A0A2H0W1U2_9BACT</name>
<dbReference type="Pfam" id="PF18895">
    <property type="entry name" value="T4SS_pilin"/>
    <property type="match status" value="1"/>
</dbReference>
<keyword evidence="1" id="KW-1133">Transmembrane helix</keyword>
<feature type="transmembrane region" description="Helical" evidence="1">
    <location>
        <begin position="49"/>
        <end position="68"/>
    </location>
</feature>
<proteinExistence type="predicted"/>
<gene>
    <name evidence="2" type="ORF">COT81_01610</name>
</gene>
<feature type="transmembrane region" description="Helical" evidence="1">
    <location>
        <begin position="89"/>
        <end position="111"/>
    </location>
</feature>
<sequence length="118" mass="12446">MKLRNKLSYTLASLPSFLVALPVLAVDVGLNYGTSLGLGTRDVRETILRIIQAFFAFLGVLAILAIIYGGFRIMTAGGDQDQSGEGRKAMVAGVIGLVIVLTAFAIATFVVDSIINAL</sequence>
<dbReference type="AlphaFoldDB" id="A0A2H0W1U2"/>
<protein>
    <submittedName>
        <fullName evidence="2">Uncharacterized protein</fullName>
    </submittedName>
</protein>
<accession>A0A2H0W1U2</accession>
<dbReference type="Proteomes" id="UP000230935">
    <property type="component" value="Unassembled WGS sequence"/>
</dbReference>
<evidence type="ECO:0000313" key="2">
    <source>
        <dbReference type="EMBL" id="PIS05332.1"/>
    </source>
</evidence>